<evidence type="ECO:0000313" key="3">
    <source>
        <dbReference type="Proteomes" id="UP000230859"/>
    </source>
</evidence>
<dbReference type="GO" id="GO:0006506">
    <property type="term" value="P:GPI anchor biosynthetic process"/>
    <property type="evidence" value="ECO:0007669"/>
    <property type="project" value="TreeGrafter"/>
</dbReference>
<dbReference type="SUPFAM" id="SSF56219">
    <property type="entry name" value="DNase I-like"/>
    <property type="match status" value="1"/>
</dbReference>
<dbReference type="GO" id="GO:0016020">
    <property type="term" value="C:membrane"/>
    <property type="evidence" value="ECO:0007669"/>
    <property type="project" value="GOC"/>
</dbReference>
<sequence length="554" mass="63383">MLEPRSRASELIKLSIRKFGCFIFVFSLLAILPTLNAEEPAGPLEGLIFIKQSGPEYLSFNELAALSQNKAPSPQISEKVERLFNTPFINNEAFDSGARPRRPHSEKLGAFLRVLQWNIEKSLHLDWAVAVMADFDRYIELIDFHKARDLETYDAIVTERELLKDADILILQEIEIGVKRSKYYHSPDVLARSLNMNYAYAAQYLEVDPVQLGFEHIYDETGQIDRESEKYFSVDPEQYKGLFGSVVLSRYPIKYAEAFPLQTQGYDWYQEEKKKTSYLENARRVGAKLLLASELHREIKVGGRGFFRVDLHIPGLPNDTLTVINIHLEIKCLPAKREEQIKEILGYIKDIPNPVIMAGDFNSAPTDLSPTNTVRVAERTIKNPETWASVAVNAVVPQSLLVNTSRFFSNLTKNYQNPTAKHVPFILPNNVKGMFDAIQNFRFADGRAFDFRGDKNRSTGRSDKILANSNERDLWGYKTTFQTPRTVANIIGKYRLDWFFVKSYLSDPLDHDGPYRLAPHFGRTLTDLNRLLKEPISDHDPSIIDIPFNEPDIE</sequence>
<dbReference type="PANTHER" id="PTHR14859:SF15">
    <property type="entry name" value="ENDONUCLEASE_EXONUCLEASE_PHOSPHATASE DOMAIN-CONTAINING PROTEIN"/>
    <property type="match status" value="1"/>
</dbReference>
<organism evidence="2 3">
    <name type="scientific">Candidatus Abzuiibacterium crystallinum</name>
    <dbReference type="NCBI Taxonomy" id="1974748"/>
    <lineage>
        <taxon>Bacteria</taxon>
        <taxon>Pseudomonadati</taxon>
        <taxon>Candidatus Omnitrophota</taxon>
        <taxon>Candidatus Abzuiibacterium</taxon>
    </lineage>
</organism>
<evidence type="ECO:0000313" key="2">
    <source>
        <dbReference type="EMBL" id="PIQ86198.1"/>
    </source>
</evidence>
<dbReference type="InterPro" id="IPR051916">
    <property type="entry name" value="GPI-anchor_lipid_remodeler"/>
</dbReference>
<name>A0A2H0LPB2_9BACT</name>
<comment type="caution">
    <text evidence="2">The sequence shown here is derived from an EMBL/GenBank/DDBJ whole genome shotgun (WGS) entry which is preliminary data.</text>
</comment>
<dbReference type="AlphaFoldDB" id="A0A2H0LPB2"/>
<dbReference type="GO" id="GO:0003824">
    <property type="term" value="F:catalytic activity"/>
    <property type="evidence" value="ECO:0007669"/>
    <property type="project" value="InterPro"/>
</dbReference>
<proteinExistence type="predicted"/>
<dbReference type="PANTHER" id="PTHR14859">
    <property type="entry name" value="CALCOFLUOR WHITE HYPERSENSITIVE PROTEIN PRECURSOR"/>
    <property type="match status" value="1"/>
</dbReference>
<evidence type="ECO:0000259" key="1">
    <source>
        <dbReference type="Pfam" id="PF03372"/>
    </source>
</evidence>
<dbReference type="Proteomes" id="UP000230859">
    <property type="component" value="Unassembled WGS sequence"/>
</dbReference>
<protein>
    <recommendedName>
        <fullName evidence="1">Endonuclease/exonuclease/phosphatase domain-containing protein</fullName>
    </recommendedName>
</protein>
<dbReference type="Pfam" id="PF03372">
    <property type="entry name" value="Exo_endo_phos"/>
    <property type="match status" value="1"/>
</dbReference>
<reference evidence="2 3" key="1">
    <citation type="submission" date="2017-09" db="EMBL/GenBank/DDBJ databases">
        <title>Depth-based differentiation of microbial function through sediment-hosted aquifers and enrichment of novel symbionts in the deep terrestrial subsurface.</title>
        <authorList>
            <person name="Probst A.J."/>
            <person name="Ladd B."/>
            <person name="Jarett J.K."/>
            <person name="Geller-Mcgrath D.E."/>
            <person name="Sieber C.M."/>
            <person name="Emerson J.B."/>
            <person name="Anantharaman K."/>
            <person name="Thomas B.C."/>
            <person name="Malmstrom R."/>
            <person name="Stieglmeier M."/>
            <person name="Klingl A."/>
            <person name="Woyke T."/>
            <person name="Ryan C.M."/>
            <person name="Banfield J.F."/>
        </authorList>
    </citation>
    <scope>NUCLEOTIDE SEQUENCE [LARGE SCALE GENOMIC DNA]</scope>
    <source>
        <strain evidence="2">CG11_big_fil_rev_8_21_14_0_20_45_26</strain>
    </source>
</reference>
<dbReference type="EMBL" id="PCVY01000049">
    <property type="protein sequence ID" value="PIQ86198.1"/>
    <property type="molecule type" value="Genomic_DNA"/>
</dbReference>
<dbReference type="Gene3D" id="3.60.10.10">
    <property type="entry name" value="Endonuclease/exonuclease/phosphatase"/>
    <property type="match status" value="1"/>
</dbReference>
<dbReference type="InterPro" id="IPR036691">
    <property type="entry name" value="Endo/exonu/phosph_ase_sf"/>
</dbReference>
<feature type="domain" description="Endonuclease/exonuclease/phosphatase" evidence="1">
    <location>
        <begin position="116"/>
        <end position="539"/>
    </location>
</feature>
<accession>A0A2H0LPB2</accession>
<dbReference type="InterPro" id="IPR005135">
    <property type="entry name" value="Endo/exonuclease/phosphatase"/>
</dbReference>
<gene>
    <name evidence="2" type="ORF">COV74_05850</name>
</gene>